<evidence type="ECO:0000313" key="3">
    <source>
        <dbReference type="Proteomes" id="UP001519272"/>
    </source>
</evidence>
<dbReference type="RefSeq" id="WP_210087138.1">
    <property type="nucleotide sequence ID" value="NZ_JAGGKG010000001.1"/>
</dbReference>
<sequence>MSYEIRATADTPALLIYLIDISGSMTLEFEGRRRVDIINEALQSIMRQIVYRSTKGNHLSPRYRIAILAYSDEVYDLLNGVKSIDRIANRGQLPQLYPKRFTDTAKAFRQALKILQTEMPTMGQCPAPIICHLTDGVYTGEDPEPIAKEIMELSLPDGPVLIENIFLTEEATQGKVRDAKAWRGIVPNQFMPDPYTEKLMRMSSIIPDTYRDMMRESAYSIQKDALMMLPATSKDLIALGFQMSAATPIR</sequence>
<evidence type="ECO:0000259" key="1">
    <source>
        <dbReference type="PROSITE" id="PS50234"/>
    </source>
</evidence>
<gene>
    <name evidence="2" type="ORF">J2Z32_000034</name>
</gene>
<dbReference type="CDD" id="cd00198">
    <property type="entry name" value="vWFA"/>
    <property type="match status" value="1"/>
</dbReference>
<protein>
    <recommendedName>
        <fullName evidence="1">VWFA domain-containing protein</fullName>
    </recommendedName>
</protein>
<organism evidence="2 3">
    <name type="scientific">Paenibacillus turicensis</name>
    <dbReference type="NCBI Taxonomy" id="160487"/>
    <lineage>
        <taxon>Bacteria</taxon>
        <taxon>Bacillati</taxon>
        <taxon>Bacillota</taxon>
        <taxon>Bacilli</taxon>
        <taxon>Bacillales</taxon>
        <taxon>Paenibacillaceae</taxon>
        <taxon>Paenibacillus</taxon>
    </lineage>
</organism>
<dbReference type="SUPFAM" id="SSF53300">
    <property type="entry name" value="vWA-like"/>
    <property type="match status" value="1"/>
</dbReference>
<dbReference type="PROSITE" id="PS50234">
    <property type="entry name" value="VWFA"/>
    <property type="match status" value="1"/>
</dbReference>
<feature type="domain" description="VWFA" evidence="1">
    <location>
        <begin position="14"/>
        <end position="206"/>
    </location>
</feature>
<dbReference type="InterPro" id="IPR002035">
    <property type="entry name" value="VWF_A"/>
</dbReference>
<reference evidence="2 3" key="1">
    <citation type="submission" date="2021-03" db="EMBL/GenBank/DDBJ databases">
        <title>Genomic Encyclopedia of Type Strains, Phase IV (KMG-IV): sequencing the most valuable type-strain genomes for metagenomic binning, comparative biology and taxonomic classification.</title>
        <authorList>
            <person name="Goeker M."/>
        </authorList>
    </citation>
    <scope>NUCLEOTIDE SEQUENCE [LARGE SCALE GENOMIC DNA]</scope>
    <source>
        <strain evidence="2 3">DSM 14349</strain>
    </source>
</reference>
<proteinExistence type="predicted"/>
<accession>A0ABS4FLG5</accession>
<keyword evidence="3" id="KW-1185">Reference proteome</keyword>
<evidence type="ECO:0000313" key="2">
    <source>
        <dbReference type="EMBL" id="MBP1903422.1"/>
    </source>
</evidence>
<dbReference type="InterPro" id="IPR036465">
    <property type="entry name" value="vWFA_dom_sf"/>
</dbReference>
<dbReference type="EMBL" id="JAGGKG010000001">
    <property type="protein sequence ID" value="MBP1903422.1"/>
    <property type="molecule type" value="Genomic_DNA"/>
</dbReference>
<dbReference type="Gene3D" id="3.40.50.410">
    <property type="entry name" value="von Willebrand factor, type A domain"/>
    <property type="match status" value="1"/>
</dbReference>
<name>A0ABS4FLG5_9BACL</name>
<dbReference type="Proteomes" id="UP001519272">
    <property type="component" value="Unassembled WGS sequence"/>
</dbReference>
<dbReference type="Pfam" id="PF13519">
    <property type="entry name" value="VWA_2"/>
    <property type="match status" value="1"/>
</dbReference>
<comment type="caution">
    <text evidence="2">The sequence shown here is derived from an EMBL/GenBank/DDBJ whole genome shotgun (WGS) entry which is preliminary data.</text>
</comment>